<dbReference type="SUPFAM" id="SSF53756">
    <property type="entry name" value="UDP-Glycosyltransferase/glycogen phosphorylase"/>
    <property type="match status" value="1"/>
</dbReference>
<reference evidence="8" key="1">
    <citation type="submission" date="2023-01" db="EMBL/GenBank/DDBJ databases">
        <title>Metagenome sequencing of chrysophaentin producing Chrysophaeum taylorii.</title>
        <authorList>
            <person name="Davison J."/>
            <person name="Bewley C."/>
        </authorList>
    </citation>
    <scope>NUCLEOTIDE SEQUENCE</scope>
    <source>
        <strain evidence="8">NIES-1699</strain>
    </source>
</reference>
<protein>
    <recommendedName>
        <fullName evidence="10">Digalactosyldiacylglycerol synthase</fullName>
    </recommendedName>
</protein>
<dbReference type="InterPro" id="IPR044525">
    <property type="entry name" value="DGDG1/2"/>
</dbReference>
<dbReference type="GO" id="GO:0009507">
    <property type="term" value="C:chloroplast"/>
    <property type="evidence" value="ECO:0007669"/>
    <property type="project" value="UniProtKB-SubCell"/>
</dbReference>
<dbReference type="AlphaFoldDB" id="A0AAD7UCM0"/>
<sequence>MCRGGLGKKILVMTTASVPWLTGTSINALLRAAELSRAGHDVVLFLPWVDPDEQHLVFPVEFGTKPEQAAYVLSWVPFAPLLRIGFYEAKYHRCHHSLYPMGETLEALDRIELYPAQQRYNFEPELVVLEEPEHLNWYAYRSSRGWRDVATVVGVAHTNYVSYAKTEKLPTILGVLVHPIVGPFKAFFTLMMARWMCQAHVHRLIKLSGAIPRYARDEVTCNVHGVRPDFLQIGAPKSPYSHKTQGAYFIGKLVWPKGLDRLLRLLKKTRRVYGEELPPFDVVGTGPHRREIERAYRRAKLRVRFLGRQDHRTCALAYRVLVNPSVTEVLCTTVAEAIAMGKWVVIAKHPSNEFFYQFPSCLAFSNSRQFAKLLSYALTHEPPPLSRAHRTSLTWAAATDRFWTLVPDPPDPLTTSQKLAAHLHTSLGQGAFGDAIRTVAGAGPTIGRQAAYAKQRRDYLKL</sequence>
<name>A0AAD7UCM0_9STRA</name>
<evidence type="ECO:0000313" key="8">
    <source>
        <dbReference type="EMBL" id="KAJ8601477.1"/>
    </source>
</evidence>
<evidence type="ECO:0000313" key="9">
    <source>
        <dbReference type="Proteomes" id="UP001230188"/>
    </source>
</evidence>
<evidence type="ECO:0000256" key="3">
    <source>
        <dbReference type="ARBA" id="ARBA00009481"/>
    </source>
</evidence>
<evidence type="ECO:0000256" key="7">
    <source>
        <dbReference type="ARBA" id="ARBA00023136"/>
    </source>
</evidence>
<dbReference type="Gene3D" id="3.40.50.2000">
    <property type="entry name" value="Glycogen Phosphorylase B"/>
    <property type="match status" value="1"/>
</dbReference>
<dbReference type="GO" id="GO:0046481">
    <property type="term" value="F:digalactosyldiacylglycerol synthase activity"/>
    <property type="evidence" value="ECO:0007669"/>
    <property type="project" value="InterPro"/>
</dbReference>
<comment type="subcellular location">
    <subcellularLocation>
        <location evidence="2">Membrane</location>
    </subcellularLocation>
    <subcellularLocation>
        <location evidence="1">Plastid</location>
        <location evidence="1">Chloroplast</location>
    </subcellularLocation>
</comment>
<organism evidence="8 9">
    <name type="scientific">Chrysophaeum taylorii</name>
    <dbReference type="NCBI Taxonomy" id="2483200"/>
    <lineage>
        <taxon>Eukaryota</taxon>
        <taxon>Sar</taxon>
        <taxon>Stramenopiles</taxon>
        <taxon>Ochrophyta</taxon>
        <taxon>Pelagophyceae</taxon>
        <taxon>Pelagomonadales</taxon>
        <taxon>Pelagomonadaceae</taxon>
        <taxon>Chrysophaeum</taxon>
    </lineage>
</organism>
<keyword evidence="9" id="KW-1185">Reference proteome</keyword>
<evidence type="ECO:0000256" key="6">
    <source>
        <dbReference type="ARBA" id="ARBA00022679"/>
    </source>
</evidence>
<dbReference type="Pfam" id="PF13692">
    <property type="entry name" value="Glyco_trans_1_4"/>
    <property type="match status" value="1"/>
</dbReference>
<evidence type="ECO:0000256" key="5">
    <source>
        <dbReference type="ARBA" id="ARBA00022640"/>
    </source>
</evidence>
<dbReference type="EMBL" id="JAQMWT010000428">
    <property type="protein sequence ID" value="KAJ8601477.1"/>
    <property type="molecule type" value="Genomic_DNA"/>
</dbReference>
<dbReference type="CDD" id="cd01635">
    <property type="entry name" value="Glycosyltransferase_GTB-type"/>
    <property type="match status" value="1"/>
</dbReference>
<comment type="caution">
    <text evidence="8">The sequence shown here is derived from an EMBL/GenBank/DDBJ whole genome shotgun (WGS) entry which is preliminary data.</text>
</comment>
<keyword evidence="6" id="KW-0808">Transferase</keyword>
<dbReference type="GO" id="GO:0016020">
    <property type="term" value="C:membrane"/>
    <property type="evidence" value="ECO:0007669"/>
    <property type="project" value="UniProtKB-SubCell"/>
</dbReference>
<keyword evidence="5" id="KW-0934">Plastid</keyword>
<dbReference type="Proteomes" id="UP001230188">
    <property type="component" value="Unassembled WGS sequence"/>
</dbReference>
<evidence type="ECO:0000256" key="4">
    <source>
        <dbReference type="ARBA" id="ARBA00022528"/>
    </source>
</evidence>
<dbReference type="PANTHER" id="PTHR46132:SF1">
    <property type="entry name" value="DIGALACTOSYLDIACYLGLYCEROL SYNTHASE 2, CHLOROPLASTIC"/>
    <property type="match status" value="1"/>
</dbReference>
<gene>
    <name evidence="8" type="ORF">CTAYLR_005701</name>
</gene>
<proteinExistence type="inferred from homology"/>
<accession>A0AAD7UCM0</accession>
<evidence type="ECO:0008006" key="10">
    <source>
        <dbReference type="Google" id="ProtNLM"/>
    </source>
</evidence>
<dbReference type="PANTHER" id="PTHR46132">
    <property type="entry name" value="DIGALACTOSYLDIACYLGLYCEROL SYNTHASE 2, CHLOROPLASTIC"/>
    <property type="match status" value="1"/>
</dbReference>
<keyword evidence="4" id="KW-0150">Chloroplast</keyword>
<keyword evidence="7" id="KW-0472">Membrane</keyword>
<evidence type="ECO:0000256" key="1">
    <source>
        <dbReference type="ARBA" id="ARBA00004229"/>
    </source>
</evidence>
<comment type="similarity">
    <text evidence="3">Belongs to the glycosyltransferase group 1 family. Glycosyltransferase 4 subfamily.</text>
</comment>
<evidence type="ECO:0000256" key="2">
    <source>
        <dbReference type="ARBA" id="ARBA00004370"/>
    </source>
</evidence>